<name>A0A3L6FZA8_MAIZE</name>
<evidence type="ECO:0000313" key="1">
    <source>
        <dbReference type="EMBL" id="PWZ40086.1"/>
    </source>
</evidence>
<sequence>MALEGSRAPSSHGARALLPSSCSTLSAPLRSTAQHPSIPRISCSPQPWTIAQSTAPVFLPALSLPNSAPLQQASSSKSPWRPSSLYCPWRQAAAPSQSMAASPCSSSPSRARRPCHGGCSALELHSPCLRAAAQCAVDACYVLDEMRNKPRVVDSSQQHRSSPCVVVELRCCFSPMTSILAAALARSALHSAAPSLSLPKRRLKFLQQASPSNALWQHGASPHVLGARRIAAAGHALRLRFGLPCATTRSYSRHMCNNHDRGLIW</sequence>
<dbReference type="AlphaFoldDB" id="A0A3L6FZA8"/>
<dbReference type="EMBL" id="NCVQ01000003">
    <property type="protein sequence ID" value="PWZ40086.1"/>
    <property type="molecule type" value="Genomic_DNA"/>
</dbReference>
<proteinExistence type="predicted"/>
<comment type="caution">
    <text evidence="1">The sequence shown here is derived from an EMBL/GenBank/DDBJ whole genome shotgun (WGS) entry which is preliminary data.</text>
</comment>
<organism evidence="1">
    <name type="scientific">Zea mays</name>
    <name type="common">Maize</name>
    <dbReference type="NCBI Taxonomy" id="4577"/>
    <lineage>
        <taxon>Eukaryota</taxon>
        <taxon>Viridiplantae</taxon>
        <taxon>Streptophyta</taxon>
        <taxon>Embryophyta</taxon>
        <taxon>Tracheophyta</taxon>
        <taxon>Spermatophyta</taxon>
        <taxon>Magnoliopsida</taxon>
        <taxon>Liliopsida</taxon>
        <taxon>Poales</taxon>
        <taxon>Poaceae</taxon>
        <taxon>PACMAD clade</taxon>
        <taxon>Panicoideae</taxon>
        <taxon>Andropogonodae</taxon>
        <taxon>Andropogoneae</taxon>
        <taxon>Tripsacinae</taxon>
        <taxon>Zea</taxon>
    </lineage>
</organism>
<reference evidence="1" key="1">
    <citation type="journal article" date="2018" name="Nat. Genet.">
        <title>Extensive intraspecific gene order and gene structural variations between Mo17 and other maize genomes.</title>
        <authorList>
            <person name="Sun S."/>
            <person name="Zhou Y."/>
            <person name="Chen J."/>
            <person name="Shi J."/>
            <person name="Zhao H."/>
            <person name="Zhao H."/>
            <person name="Song W."/>
            <person name="Zhang M."/>
            <person name="Cui Y."/>
            <person name="Dong X."/>
            <person name="Liu H."/>
            <person name="Ma X."/>
            <person name="Jiao Y."/>
            <person name="Wang B."/>
            <person name="Wei X."/>
            <person name="Stein J.C."/>
            <person name="Glaubitz J.C."/>
            <person name="Lu F."/>
            <person name="Yu G."/>
            <person name="Liang C."/>
            <person name="Fengler K."/>
            <person name="Li B."/>
            <person name="Rafalski A."/>
            <person name="Schnable P.S."/>
            <person name="Ware D.H."/>
            <person name="Buckler E.S."/>
            <person name="Lai J."/>
        </authorList>
    </citation>
    <scope>NUCLEOTIDE SEQUENCE [LARGE SCALE GENOMIC DNA]</scope>
    <source>
        <tissue evidence="1">Seedling</tissue>
    </source>
</reference>
<accession>A0A3L6FZA8</accession>
<protein>
    <submittedName>
        <fullName evidence="1">Uncharacterized protein</fullName>
    </submittedName>
</protein>
<gene>
    <name evidence="1" type="ORF">Zm00014a_005469</name>
</gene>
<dbReference type="Proteomes" id="UP000251960">
    <property type="component" value="Chromosome 2"/>
</dbReference>